<accession>A0AAE8MUV3</accession>
<reference evidence="1" key="1">
    <citation type="submission" date="2018-03" db="EMBL/GenBank/DDBJ databases">
        <authorList>
            <person name="Guldener U."/>
        </authorList>
    </citation>
    <scope>NUCLEOTIDE SEQUENCE</scope>
</reference>
<comment type="caution">
    <text evidence="1">The sequence shown here is derived from an EMBL/GenBank/DDBJ whole genome shotgun (WGS) entry which is preliminary data.</text>
</comment>
<evidence type="ECO:0000313" key="2">
    <source>
        <dbReference type="Proteomes" id="UP001187682"/>
    </source>
</evidence>
<dbReference type="InterPro" id="IPR026893">
    <property type="entry name" value="Tyr/Ser_Pase_IphP-type"/>
</dbReference>
<dbReference type="PANTHER" id="PTHR31126">
    <property type="entry name" value="TYROSINE-PROTEIN PHOSPHATASE"/>
    <property type="match status" value="1"/>
</dbReference>
<evidence type="ECO:0000313" key="1">
    <source>
        <dbReference type="EMBL" id="SPO00695.1"/>
    </source>
</evidence>
<dbReference type="Gene3D" id="3.90.190.10">
    <property type="entry name" value="Protein tyrosine phosphatase superfamily"/>
    <property type="match status" value="1"/>
</dbReference>
<proteinExistence type="predicted"/>
<dbReference type="GO" id="GO:0004721">
    <property type="term" value="F:phosphoprotein phosphatase activity"/>
    <property type="evidence" value="ECO:0007669"/>
    <property type="project" value="InterPro"/>
</dbReference>
<gene>
    <name evidence="1" type="ORF">DNG_03443</name>
</gene>
<organism evidence="1 2">
    <name type="scientific">Cephalotrichum gorgonifer</name>
    <dbReference type="NCBI Taxonomy" id="2041049"/>
    <lineage>
        <taxon>Eukaryota</taxon>
        <taxon>Fungi</taxon>
        <taxon>Dikarya</taxon>
        <taxon>Ascomycota</taxon>
        <taxon>Pezizomycotina</taxon>
        <taxon>Sordariomycetes</taxon>
        <taxon>Hypocreomycetidae</taxon>
        <taxon>Microascales</taxon>
        <taxon>Microascaceae</taxon>
        <taxon>Cephalotrichum</taxon>
    </lineage>
</organism>
<dbReference type="InterPro" id="IPR029021">
    <property type="entry name" value="Prot-tyrosine_phosphatase-like"/>
</dbReference>
<sequence length="289" mass="31708">MEPTTYTLQSVLNFRDVGATINSFLGERRIREGLIYRSAGLDDATPEDKDFLLRKIGLRSVIDLRTKQVQTSRTEKLNEASKRSASAPATLSTTPGFVTQHYFHVSITGNAFERFLLWQLSWWGILRVIFLYTLGWRNEAIGVMAHDVMVPRGLVGMGLITLDQSGEGLATALRVFTTKSHLPALSHCTLGKDRTGLVTALLLLALGVPRAAIEHDYALTDAALEPELAGVVAEIAKYGLTPDWGVTAGDMIRRVEEHLVVTHGGVEAYLDGIGFGESDRAALREALLY</sequence>
<protein>
    <submittedName>
        <fullName evidence="1">Related to tyrosine/serine protein phosphatase</fullName>
    </submittedName>
</protein>
<keyword evidence="2" id="KW-1185">Reference proteome</keyword>
<dbReference type="Proteomes" id="UP001187682">
    <property type="component" value="Unassembled WGS sequence"/>
</dbReference>
<name>A0AAE8MUV3_9PEZI</name>
<dbReference type="PANTHER" id="PTHR31126:SF1">
    <property type="entry name" value="TYROSINE SPECIFIC PROTEIN PHOSPHATASES DOMAIN-CONTAINING PROTEIN"/>
    <property type="match status" value="1"/>
</dbReference>
<dbReference type="Pfam" id="PF13350">
    <property type="entry name" value="Y_phosphatase3"/>
    <property type="match status" value="1"/>
</dbReference>
<dbReference type="SUPFAM" id="SSF52799">
    <property type="entry name" value="(Phosphotyrosine protein) phosphatases II"/>
    <property type="match status" value="1"/>
</dbReference>
<dbReference type="AlphaFoldDB" id="A0AAE8MUV3"/>
<dbReference type="EMBL" id="ONZQ02000004">
    <property type="protein sequence ID" value="SPO00695.1"/>
    <property type="molecule type" value="Genomic_DNA"/>
</dbReference>